<reference evidence="1 2" key="1">
    <citation type="submission" date="2011-05" db="EMBL/GenBank/DDBJ databases">
        <authorList>
            <person name="Muzny D."/>
            <person name="Qin X."/>
            <person name="Deng J."/>
            <person name="Jiang H."/>
            <person name="Liu Y."/>
            <person name="Qu J."/>
            <person name="Song X.-Z."/>
            <person name="Zhang L."/>
            <person name="Thornton R."/>
            <person name="Coyle M."/>
            <person name="Francisco L."/>
            <person name="Jackson L."/>
            <person name="Javaid M."/>
            <person name="Korchina V."/>
            <person name="Kovar C."/>
            <person name="Mata R."/>
            <person name="Mathew T."/>
            <person name="Ngo R."/>
            <person name="Nguyen L."/>
            <person name="Nguyen N."/>
            <person name="Okwuonu G."/>
            <person name="Ongeri F."/>
            <person name="Pham C."/>
            <person name="Simmons D."/>
            <person name="Wilczek-Boney K."/>
            <person name="Hale W."/>
            <person name="Jakkamsetti A."/>
            <person name="Pham P."/>
            <person name="Ruth R."/>
            <person name="San Lucas F."/>
            <person name="Warren J."/>
            <person name="Zhang J."/>
            <person name="Zhao Z."/>
            <person name="Zhou C."/>
            <person name="Zhu D."/>
            <person name="Lee S."/>
            <person name="Bess C."/>
            <person name="Blankenburg K."/>
            <person name="Forbes L."/>
            <person name="Fu Q."/>
            <person name="Gubbala S."/>
            <person name="Hirani K."/>
            <person name="Jayaseelan J.C."/>
            <person name="Lara F."/>
            <person name="Munidasa M."/>
            <person name="Palculict T."/>
            <person name="Patil S."/>
            <person name="Pu L.-L."/>
            <person name="Saada N."/>
            <person name="Tang L."/>
            <person name="Weissenberger G."/>
            <person name="Zhu Y."/>
            <person name="Hemphill L."/>
            <person name="Shang Y."/>
            <person name="Youmans B."/>
            <person name="Ayvaz T."/>
            <person name="Ross M."/>
            <person name="Santibanez J."/>
            <person name="Aqrawi P."/>
            <person name="Gross S."/>
            <person name="Joshi V."/>
            <person name="Fowler G."/>
            <person name="Nazareth L."/>
            <person name="Reid J."/>
            <person name="Worley K."/>
            <person name="Petrosino J."/>
            <person name="Highlander S."/>
            <person name="Gibbs R."/>
        </authorList>
    </citation>
    <scope>NUCLEOTIDE SEQUENCE [LARGE SCALE GENOMIC DNA]</scope>
    <source>
        <strain evidence="1 2">871</strain>
    </source>
</reference>
<dbReference type="PATRIC" id="fig|1032488.3.peg.1230"/>
<sequence>MQNPHLRRISALCAARSLAYLDDMSTLAVLLRLELHPHLGVLQRSQAT</sequence>
<dbReference type="HOGENOM" id="CLU_189134_1_0_4"/>
<protein>
    <recommendedName>
        <fullName evidence="3">Lipoprotein signal peptidase</fullName>
    </recommendedName>
</protein>
<dbReference type="AlphaFoldDB" id="G4CI65"/>
<keyword evidence="2" id="KW-1185">Reference proteome</keyword>
<gene>
    <name evidence="1" type="ORF">HMPREF9371_1304</name>
</gene>
<name>G4CI65_9NEIS</name>
<accession>G4CI65</accession>
<dbReference type="Proteomes" id="UP000003019">
    <property type="component" value="Unassembled WGS sequence"/>
</dbReference>
<comment type="caution">
    <text evidence="1">The sequence shown here is derived from an EMBL/GenBank/DDBJ whole genome shotgun (WGS) entry which is preliminary data.</text>
</comment>
<evidence type="ECO:0000313" key="2">
    <source>
        <dbReference type="Proteomes" id="UP000003019"/>
    </source>
</evidence>
<organism evidence="1 2">
    <name type="scientific">Neisseria shayeganii 871</name>
    <dbReference type="NCBI Taxonomy" id="1032488"/>
    <lineage>
        <taxon>Bacteria</taxon>
        <taxon>Pseudomonadati</taxon>
        <taxon>Pseudomonadota</taxon>
        <taxon>Betaproteobacteria</taxon>
        <taxon>Neisseriales</taxon>
        <taxon>Neisseriaceae</taxon>
        <taxon>Neisseria</taxon>
    </lineage>
</organism>
<evidence type="ECO:0000313" key="1">
    <source>
        <dbReference type="EMBL" id="EGY52466.1"/>
    </source>
</evidence>
<evidence type="ECO:0008006" key="3">
    <source>
        <dbReference type="Google" id="ProtNLM"/>
    </source>
</evidence>
<dbReference type="EMBL" id="AGAY01000048">
    <property type="protein sequence ID" value="EGY52466.1"/>
    <property type="molecule type" value="Genomic_DNA"/>
</dbReference>
<proteinExistence type="predicted"/>